<feature type="region of interest" description="Disordered" evidence="1">
    <location>
        <begin position="195"/>
        <end position="216"/>
    </location>
</feature>
<dbReference type="Proteomes" id="UP001189429">
    <property type="component" value="Unassembled WGS sequence"/>
</dbReference>
<keyword evidence="4" id="KW-1185">Reference proteome</keyword>
<feature type="domain" description="CSD" evidence="2">
    <location>
        <begin position="225"/>
        <end position="300"/>
    </location>
</feature>
<dbReference type="InterPro" id="IPR002059">
    <property type="entry name" value="CSP_DNA-bd"/>
</dbReference>
<evidence type="ECO:0000259" key="2">
    <source>
        <dbReference type="PROSITE" id="PS51857"/>
    </source>
</evidence>
<reference evidence="3" key="1">
    <citation type="submission" date="2023-10" db="EMBL/GenBank/DDBJ databases">
        <authorList>
            <person name="Chen Y."/>
            <person name="Shah S."/>
            <person name="Dougan E. K."/>
            <person name="Thang M."/>
            <person name="Chan C."/>
        </authorList>
    </citation>
    <scope>NUCLEOTIDE SEQUENCE [LARGE SCALE GENOMIC DNA]</scope>
</reference>
<dbReference type="Gene3D" id="2.40.50.140">
    <property type="entry name" value="Nucleic acid-binding proteins"/>
    <property type="match status" value="1"/>
</dbReference>
<feature type="region of interest" description="Disordered" evidence="1">
    <location>
        <begin position="61"/>
        <end position="99"/>
    </location>
</feature>
<dbReference type="SUPFAM" id="SSF50249">
    <property type="entry name" value="Nucleic acid-binding proteins"/>
    <property type="match status" value="1"/>
</dbReference>
<accession>A0ABN9UDJ3</accession>
<feature type="region of interest" description="Disordered" evidence="1">
    <location>
        <begin position="302"/>
        <end position="324"/>
    </location>
</feature>
<dbReference type="InterPro" id="IPR012340">
    <property type="entry name" value="NA-bd_OB-fold"/>
</dbReference>
<comment type="caution">
    <text evidence="3">The sequence shown here is derived from an EMBL/GenBank/DDBJ whole genome shotgun (WGS) entry which is preliminary data.</text>
</comment>
<evidence type="ECO:0000256" key="1">
    <source>
        <dbReference type="SAM" id="MobiDB-lite"/>
    </source>
</evidence>
<dbReference type="Pfam" id="PF00313">
    <property type="entry name" value="CSD"/>
    <property type="match status" value="1"/>
</dbReference>
<evidence type="ECO:0000313" key="3">
    <source>
        <dbReference type="EMBL" id="CAK0856765.1"/>
    </source>
</evidence>
<organism evidence="3 4">
    <name type="scientific">Prorocentrum cordatum</name>
    <dbReference type="NCBI Taxonomy" id="2364126"/>
    <lineage>
        <taxon>Eukaryota</taxon>
        <taxon>Sar</taxon>
        <taxon>Alveolata</taxon>
        <taxon>Dinophyceae</taxon>
        <taxon>Prorocentrales</taxon>
        <taxon>Prorocentraceae</taxon>
        <taxon>Prorocentrum</taxon>
    </lineage>
</organism>
<dbReference type="EMBL" id="CAUYUJ010015663">
    <property type="protein sequence ID" value="CAK0856765.1"/>
    <property type="molecule type" value="Genomic_DNA"/>
</dbReference>
<sequence>MKEKFGSVKREIMEAISGHGDKLDVLEALQSEMRKQLDDMRKEFYMQEKAIPIKDYTGMEVRDRQSGPRRQDAKALLDKAAEAAGSPGRGAGDGLEGEGAPRRVAEGVAGGCREADMWLCALCGTAESFEHSHCMLCGTPRAEHEVAVEQSKARTPLAAPAGSRAQGLADVAVLSKVPEPAGGACGDAAQEHLRRGSAARGPSPCPRGASRSRSYGGCRGGGFARETGMVKSWIFEKQFGFVSSSSKNRPDLFLHVDNIKSLDQRERAKAQGLRCGDRVAFHIREAAAGNRSDNAVDAEVLGAARPSSSRSPSSRQEDSWWRRRRGHKHYEEAQEIKEWQCWRTSRWIRAPAQNYEVLTLPVGKVRFTQESVKHQFSDGQSFEDLLAGLESGRIDPLKDWFLELRGFQQDSRGPHHPAVYYCLNNRRLHCLQEFQARHPERKVLMKLWVQDFEPEAKLAIQALTTVNGGTTVRVRGPASS</sequence>
<gene>
    <name evidence="3" type="ORF">PCOR1329_LOCUS47051</name>
</gene>
<name>A0ABN9UDJ3_9DINO</name>
<feature type="compositionally biased region" description="Low complexity" evidence="1">
    <location>
        <begin position="305"/>
        <end position="314"/>
    </location>
</feature>
<protein>
    <recommendedName>
        <fullName evidence="2">CSD domain-containing protein</fullName>
    </recommendedName>
</protein>
<feature type="compositionally biased region" description="Basic and acidic residues" evidence="1">
    <location>
        <begin position="61"/>
        <end position="81"/>
    </location>
</feature>
<evidence type="ECO:0000313" key="4">
    <source>
        <dbReference type="Proteomes" id="UP001189429"/>
    </source>
</evidence>
<feature type="compositionally biased region" description="Low complexity" evidence="1">
    <location>
        <begin position="207"/>
        <end position="216"/>
    </location>
</feature>
<dbReference type="PROSITE" id="PS51857">
    <property type="entry name" value="CSD_2"/>
    <property type="match status" value="1"/>
</dbReference>
<proteinExistence type="predicted"/>